<sequence length="37" mass="3648">MLVEVGADALFGFASVVDGVDAVDAPAGLAARFLPSV</sequence>
<organism evidence="1 2">
    <name type="scientific">Corynebacterium argentoratense DSM 44202</name>
    <dbReference type="NCBI Taxonomy" id="1348662"/>
    <lineage>
        <taxon>Bacteria</taxon>
        <taxon>Bacillati</taxon>
        <taxon>Actinomycetota</taxon>
        <taxon>Actinomycetes</taxon>
        <taxon>Mycobacteriales</taxon>
        <taxon>Corynebacteriaceae</taxon>
        <taxon>Corynebacterium</taxon>
    </lineage>
</organism>
<dbReference type="HOGENOM" id="CLU_3342627_0_0_11"/>
<name>U3GZT2_9CORY</name>
<dbReference type="STRING" id="1348662.CARG_07535"/>
<evidence type="ECO:0000313" key="2">
    <source>
        <dbReference type="Proteomes" id="UP000016943"/>
    </source>
</evidence>
<protein>
    <submittedName>
        <fullName evidence="1">Uncharacterized protein</fullName>
    </submittedName>
</protein>
<evidence type="ECO:0000313" key="1">
    <source>
        <dbReference type="EMBL" id="AGU15627.1"/>
    </source>
</evidence>
<gene>
    <name evidence="1" type="ORF">CARG_07535</name>
</gene>
<reference evidence="1 2" key="1">
    <citation type="journal article" date="2013" name="Genome Announc.">
        <title>Whole-Genome Sequence of the Clinical Strain Corynebacterium argentoratense DSM 44202, Isolated from a Human Throat Specimen.</title>
        <authorList>
            <person name="Bomholt C."/>
            <person name="Glaub A."/>
            <person name="Gravermann K."/>
            <person name="Albersmeier A."/>
            <person name="Brinkrolf K."/>
            <person name="Ruckert C."/>
            <person name="Tauch A."/>
        </authorList>
    </citation>
    <scope>NUCLEOTIDE SEQUENCE [LARGE SCALE GENOMIC DNA]</scope>
    <source>
        <strain evidence="1">DSM 44202</strain>
    </source>
</reference>
<dbReference type="Proteomes" id="UP000016943">
    <property type="component" value="Chromosome"/>
</dbReference>
<proteinExistence type="predicted"/>
<dbReference type="EMBL" id="CP006365">
    <property type="protein sequence ID" value="AGU15627.1"/>
    <property type="molecule type" value="Genomic_DNA"/>
</dbReference>
<dbReference type="KEGG" id="caz:CARG_07535"/>
<accession>U3GZT2</accession>
<dbReference type="PATRIC" id="fig|1348662.3.peg.1491"/>
<keyword evidence="2" id="KW-1185">Reference proteome</keyword>
<dbReference type="AlphaFoldDB" id="U3GZT2"/>